<dbReference type="Gene3D" id="3.30.2310.20">
    <property type="entry name" value="RelE-like"/>
    <property type="match status" value="1"/>
</dbReference>
<dbReference type="RefSeq" id="WP_047251536.1">
    <property type="nucleotide sequence ID" value="NZ_CP011367.1"/>
</dbReference>
<dbReference type="InterPro" id="IPR007711">
    <property type="entry name" value="HigB-1"/>
</dbReference>
<dbReference type="Pfam" id="PF05015">
    <property type="entry name" value="HigB-like_toxin"/>
    <property type="match status" value="1"/>
</dbReference>
<dbReference type="STRING" id="106634.TVD_10085"/>
<name>A0A0G3G3C3_9GAMM</name>
<organism evidence="1 2">
    <name type="scientific">Thioalkalivibrio versutus</name>
    <dbReference type="NCBI Taxonomy" id="106634"/>
    <lineage>
        <taxon>Bacteria</taxon>
        <taxon>Pseudomonadati</taxon>
        <taxon>Pseudomonadota</taxon>
        <taxon>Gammaproteobacteria</taxon>
        <taxon>Chromatiales</taxon>
        <taxon>Ectothiorhodospiraceae</taxon>
        <taxon>Thioalkalivibrio</taxon>
    </lineage>
</organism>
<dbReference type="Proteomes" id="UP000064201">
    <property type="component" value="Chromosome"/>
</dbReference>
<sequence>MLSVSLGKEAERVAQGESCRRIPADIVRRARMRLARIHAATQLDDLKVPPSHHLERLKGNRAGQYSIRINAQWRICFEWHDGHAYNVEIVDYHR</sequence>
<dbReference type="EMBL" id="CP011367">
    <property type="protein sequence ID" value="AKJ95685.1"/>
    <property type="molecule type" value="Genomic_DNA"/>
</dbReference>
<gene>
    <name evidence="1" type="ORF">TVD_10085</name>
</gene>
<dbReference type="PANTHER" id="PTHR40266:SF2">
    <property type="entry name" value="TOXIN HIGB-1"/>
    <property type="match status" value="1"/>
</dbReference>
<keyword evidence="2" id="KW-1185">Reference proteome</keyword>
<dbReference type="SUPFAM" id="SSF143011">
    <property type="entry name" value="RelE-like"/>
    <property type="match status" value="1"/>
</dbReference>
<dbReference type="KEGG" id="tvr:TVD_10085"/>
<accession>A0A0G3G3C3</accession>
<evidence type="ECO:0000313" key="1">
    <source>
        <dbReference type="EMBL" id="AKJ95685.1"/>
    </source>
</evidence>
<dbReference type="PANTHER" id="PTHR40266">
    <property type="entry name" value="TOXIN HIGB-1"/>
    <property type="match status" value="1"/>
</dbReference>
<proteinExistence type="predicted"/>
<evidence type="ECO:0000313" key="2">
    <source>
        <dbReference type="Proteomes" id="UP000064201"/>
    </source>
</evidence>
<dbReference type="AlphaFoldDB" id="A0A0G3G3C3"/>
<dbReference type="PATRIC" id="fig|106634.4.peg.2066"/>
<dbReference type="InterPro" id="IPR035093">
    <property type="entry name" value="RelE/ParE_toxin_dom_sf"/>
</dbReference>
<protein>
    <submittedName>
        <fullName evidence="1">Plasmid maintenance system killer</fullName>
    </submittedName>
</protein>
<reference evidence="1 2" key="1">
    <citation type="submission" date="2015-04" db="EMBL/GenBank/DDBJ databases">
        <title>Complete Sequence for the Genome of the Thioalkalivibrio versutus D301.</title>
        <authorList>
            <person name="Mu T."/>
            <person name="Zhou J."/>
            <person name="Xu X."/>
        </authorList>
    </citation>
    <scope>NUCLEOTIDE SEQUENCE [LARGE SCALE GENOMIC DNA]</scope>
    <source>
        <strain evidence="1 2">D301</strain>
    </source>
</reference>